<dbReference type="Pfam" id="PF00717">
    <property type="entry name" value="Peptidase_S24"/>
    <property type="match status" value="1"/>
</dbReference>
<dbReference type="InterPro" id="IPR036286">
    <property type="entry name" value="LexA/Signal_pep-like_sf"/>
</dbReference>
<dbReference type="CDD" id="cd06530">
    <property type="entry name" value="S26_SPase_I"/>
    <property type="match status" value="1"/>
</dbReference>
<dbReference type="Gene3D" id="2.10.109.10">
    <property type="entry name" value="Umud Fragment, subunit A"/>
    <property type="match status" value="1"/>
</dbReference>
<accession>A0ABQ5RRR2</accession>
<evidence type="ECO:0000256" key="4">
    <source>
        <dbReference type="ARBA" id="ARBA00013208"/>
    </source>
</evidence>
<evidence type="ECO:0000313" key="14">
    <source>
        <dbReference type="Proteomes" id="UP001165090"/>
    </source>
</evidence>
<sequence>ALINALLESQLLSLPFKGFALVNAVGTRKRPVPKLPALEAEKELRKMDFIMDHIRELRRMNWRQMVAQGMQLGLIITSALMIWKSLMLVTGSESPVVVVLSGSMEPGFYRGDILFLNMGKKPIRTGEVVVFNLDGRDIPIVHRVIKVHERKNGTHIDILTKGDNNYGDDRALYNEGQEWLHQHHIMGRAVGFLPKVGMVTIVMNDYPALKFLLIGALGLLVLTTKDG</sequence>
<evidence type="ECO:0000313" key="13">
    <source>
        <dbReference type="EMBL" id="GLI60267.1"/>
    </source>
</evidence>
<dbReference type="InterPro" id="IPR015927">
    <property type="entry name" value="Peptidase_S24_S26A/B/C"/>
</dbReference>
<keyword evidence="8" id="KW-0812">Transmembrane</keyword>
<organism evidence="13 14">
    <name type="scientific">Volvox africanus</name>
    <dbReference type="NCBI Taxonomy" id="51714"/>
    <lineage>
        <taxon>Eukaryota</taxon>
        <taxon>Viridiplantae</taxon>
        <taxon>Chlorophyta</taxon>
        <taxon>core chlorophytes</taxon>
        <taxon>Chlorophyceae</taxon>
        <taxon>CS clade</taxon>
        <taxon>Chlamydomonadales</taxon>
        <taxon>Volvocaceae</taxon>
        <taxon>Volvox</taxon>
    </lineage>
</organism>
<comment type="catalytic activity">
    <reaction evidence="1">
        <text>Cleavage of hydrophobic, N-terminal signal or leader sequences from secreted and periplasmic proteins.</text>
        <dbReference type="EC" id="3.4.21.89"/>
    </reaction>
</comment>
<evidence type="ECO:0000256" key="9">
    <source>
        <dbReference type="ARBA" id="ARBA00022989"/>
    </source>
</evidence>
<dbReference type="EMBL" id="BSDZ01000005">
    <property type="protein sequence ID" value="GLI60267.1"/>
    <property type="molecule type" value="Genomic_DNA"/>
</dbReference>
<keyword evidence="7" id="KW-0378">Hydrolase</keyword>
<keyword evidence="14" id="KW-1185">Reference proteome</keyword>
<gene>
    <name evidence="13" type="ORF">VaNZ11_002357</name>
</gene>
<comment type="function">
    <text evidence="11">Catalytic component of the signal peptidase complex (SPC) which catalyzes the cleavage of N-terminal signal sequences from nascent proteins as they are translocated into the lumen of the endoplasmic reticulum. Specifically cleaves N-terminal signal peptides that contain a hydrophobic alpha-helix (h-region) shorter than 18-20 amino acids.</text>
</comment>
<dbReference type="InterPro" id="IPR019533">
    <property type="entry name" value="Peptidase_S26"/>
</dbReference>
<evidence type="ECO:0000259" key="12">
    <source>
        <dbReference type="Pfam" id="PF00717"/>
    </source>
</evidence>
<feature type="domain" description="Peptidase S24/S26A/S26B/S26C" evidence="12">
    <location>
        <begin position="82"/>
        <end position="189"/>
    </location>
</feature>
<dbReference type="EC" id="3.4.21.89" evidence="4"/>
<evidence type="ECO:0000256" key="11">
    <source>
        <dbReference type="ARBA" id="ARBA00045533"/>
    </source>
</evidence>
<evidence type="ECO:0000256" key="7">
    <source>
        <dbReference type="ARBA" id="ARBA00022670"/>
    </source>
</evidence>
<reference evidence="13 14" key="1">
    <citation type="journal article" date="2023" name="IScience">
        <title>Expanded male sex-determining region conserved during the evolution of homothallism in the green alga Volvox.</title>
        <authorList>
            <person name="Yamamoto K."/>
            <person name="Matsuzaki R."/>
            <person name="Mahakham W."/>
            <person name="Heman W."/>
            <person name="Sekimoto H."/>
            <person name="Kawachi M."/>
            <person name="Minakuchi Y."/>
            <person name="Toyoda A."/>
            <person name="Nozaki H."/>
        </authorList>
    </citation>
    <scope>NUCLEOTIDE SEQUENCE [LARGE SCALE GENOMIC DNA]</scope>
    <source>
        <strain evidence="13 14">NIES-4468</strain>
    </source>
</reference>
<evidence type="ECO:0000256" key="10">
    <source>
        <dbReference type="ARBA" id="ARBA00023136"/>
    </source>
</evidence>
<name>A0ABQ5RRR2_9CHLO</name>
<feature type="non-terminal residue" evidence="13">
    <location>
        <position position="1"/>
    </location>
</feature>
<evidence type="ECO:0000256" key="5">
    <source>
        <dbReference type="ARBA" id="ARBA00019685"/>
    </source>
</evidence>
<evidence type="ECO:0000256" key="1">
    <source>
        <dbReference type="ARBA" id="ARBA00000677"/>
    </source>
</evidence>
<evidence type="ECO:0000256" key="6">
    <source>
        <dbReference type="ARBA" id="ARBA00021755"/>
    </source>
</evidence>
<evidence type="ECO:0000256" key="3">
    <source>
        <dbReference type="ARBA" id="ARBA00011035"/>
    </source>
</evidence>
<dbReference type="PANTHER" id="PTHR10806">
    <property type="entry name" value="SIGNAL PEPTIDASE COMPLEX CATALYTIC SUBUNIT SEC11"/>
    <property type="match status" value="1"/>
</dbReference>
<dbReference type="PRINTS" id="PR00728">
    <property type="entry name" value="SIGNALPTASE"/>
</dbReference>
<dbReference type="InterPro" id="IPR001733">
    <property type="entry name" value="Peptidase_S26B"/>
</dbReference>
<comment type="caution">
    <text evidence="13">The sequence shown here is derived from an EMBL/GenBank/DDBJ whole genome shotgun (WGS) entry which is preliminary data.</text>
</comment>
<comment type="similarity">
    <text evidence="3">Belongs to the peptidase S26B family.</text>
</comment>
<keyword evidence="9" id="KW-1133">Transmembrane helix</keyword>
<proteinExistence type="inferred from homology"/>
<evidence type="ECO:0000256" key="8">
    <source>
        <dbReference type="ARBA" id="ARBA00022692"/>
    </source>
</evidence>
<comment type="subcellular location">
    <subcellularLocation>
        <location evidence="2">Endoplasmic reticulum membrane</location>
        <topology evidence="2">Single-pass type II membrane protein</topology>
    </subcellularLocation>
</comment>
<keyword evidence="10" id="KW-0472">Membrane</keyword>
<protein>
    <recommendedName>
        <fullName evidence="5">Signal peptidase complex catalytic subunit SEC11</fullName>
        <ecNumber evidence="4">3.4.21.89</ecNumber>
    </recommendedName>
    <alternativeName>
        <fullName evidence="6">Signal peptidase complex catalytic subunit sec11</fullName>
    </alternativeName>
</protein>
<dbReference type="Proteomes" id="UP001165090">
    <property type="component" value="Unassembled WGS sequence"/>
</dbReference>
<dbReference type="SUPFAM" id="SSF51306">
    <property type="entry name" value="LexA/Signal peptidase"/>
    <property type="match status" value="1"/>
</dbReference>
<keyword evidence="7" id="KW-0645">Protease</keyword>
<dbReference type="PANTHER" id="PTHR10806:SF6">
    <property type="entry name" value="SIGNAL PEPTIDASE COMPLEX CATALYTIC SUBUNIT SEC11"/>
    <property type="match status" value="1"/>
</dbReference>
<dbReference type="NCBIfam" id="TIGR02228">
    <property type="entry name" value="sigpep_I_arch"/>
    <property type="match status" value="1"/>
</dbReference>
<evidence type="ECO:0000256" key="2">
    <source>
        <dbReference type="ARBA" id="ARBA00004648"/>
    </source>
</evidence>